<comment type="caution">
    <text evidence="2">The sequence shown here is derived from an EMBL/GenBank/DDBJ whole genome shotgun (WGS) entry which is preliminary data.</text>
</comment>
<keyword evidence="3" id="KW-1185">Reference proteome</keyword>
<dbReference type="AlphaFoldDB" id="A0A0E9LTR7"/>
<dbReference type="Proteomes" id="UP000032900">
    <property type="component" value="Unassembled WGS sequence"/>
</dbReference>
<dbReference type="STRING" id="1236989.JCM15548_1627"/>
<keyword evidence="1" id="KW-0812">Transmembrane</keyword>
<keyword evidence="1" id="KW-1133">Transmembrane helix</keyword>
<feature type="transmembrane region" description="Helical" evidence="1">
    <location>
        <begin position="31"/>
        <end position="49"/>
    </location>
</feature>
<protein>
    <submittedName>
        <fullName evidence="2">Uncharacterized protein</fullName>
    </submittedName>
</protein>
<feature type="transmembrane region" description="Helical" evidence="1">
    <location>
        <begin position="70"/>
        <end position="96"/>
    </location>
</feature>
<reference evidence="2 3" key="1">
    <citation type="journal article" date="2015" name="Microbes Environ.">
        <title>Distribution and evolution of nitrogen fixation genes in the phylum bacteroidetes.</title>
        <authorList>
            <person name="Inoue J."/>
            <person name="Oshima K."/>
            <person name="Suda W."/>
            <person name="Sakamoto M."/>
            <person name="Iino T."/>
            <person name="Noda S."/>
            <person name="Hongoh Y."/>
            <person name="Hattori M."/>
            <person name="Ohkuma M."/>
        </authorList>
    </citation>
    <scope>NUCLEOTIDE SEQUENCE [LARGE SCALE GENOMIC DNA]</scope>
    <source>
        <strain evidence="2">JCM 15548</strain>
    </source>
</reference>
<keyword evidence="1" id="KW-0472">Membrane</keyword>
<sequence>MINLIDTKVGYVTLIVIHLFLGVMLKLSPGIVALAYPLMFLLFMTDVLYNLDRGSRAGFYALHMIGYEMVYRMAGATYSWEMGKYASIILLLFGLFVGGENIFPGFLCFYWFCYFLPFFWWNIQIRKG</sequence>
<organism evidence="2 3">
    <name type="scientific">Geofilum rubicundum JCM 15548</name>
    <dbReference type="NCBI Taxonomy" id="1236989"/>
    <lineage>
        <taxon>Bacteria</taxon>
        <taxon>Pseudomonadati</taxon>
        <taxon>Bacteroidota</taxon>
        <taxon>Bacteroidia</taxon>
        <taxon>Marinilabiliales</taxon>
        <taxon>Marinilabiliaceae</taxon>
        <taxon>Geofilum</taxon>
    </lineage>
</organism>
<accession>A0A0E9LTR7</accession>
<name>A0A0E9LTR7_9BACT</name>
<evidence type="ECO:0000256" key="1">
    <source>
        <dbReference type="SAM" id="Phobius"/>
    </source>
</evidence>
<evidence type="ECO:0000313" key="3">
    <source>
        <dbReference type="Proteomes" id="UP000032900"/>
    </source>
</evidence>
<dbReference type="EMBL" id="BAZW01000003">
    <property type="protein sequence ID" value="GAO28521.1"/>
    <property type="molecule type" value="Genomic_DNA"/>
</dbReference>
<proteinExistence type="predicted"/>
<evidence type="ECO:0000313" key="2">
    <source>
        <dbReference type="EMBL" id="GAO28521.1"/>
    </source>
</evidence>
<feature type="transmembrane region" description="Helical" evidence="1">
    <location>
        <begin position="9"/>
        <end position="25"/>
    </location>
</feature>
<feature type="transmembrane region" description="Helical" evidence="1">
    <location>
        <begin position="102"/>
        <end position="123"/>
    </location>
</feature>
<gene>
    <name evidence="2" type="ORF">JCM15548_1627</name>
</gene>
<dbReference type="RefSeq" id="WP_062122322.1">
    <property type="nucleotide sequence ID" value="NZ_BAZW01000003.1"/>
</dbReference>